<comment type="function">
    <text evidence="6">Stores iron in a soluble, non-toxic, readily available form. Important for iron homeostasis. Iron is taken up in the ferrous form and deposited as ferric hydroxides after oxidation.</text>
</comment>
<dbReference type="Gene3D" id="1.20.1260.10">
    <property type="match status" value="2"/>
</dbReference>
<comment type="similarity">
    <text evidence="1 6">Belongs to the ferritin family.</text>
</comment>
<keyword evidence="9" id="KW-1185">Reference proteome</keyword>
<feature type="binding site" evidence="5">
    <location>
        <position position="58"/>
    </location>
    <ligand>
        <name>Fe cation</name>
        <dbReference type="ChEBI" id="CHEBI:24875"/>
        <label>1</label>
    </ligand>
</feature>
<evidence type="ECO:0000313" key="9">
    <source>
        <dbReference type="Proteomes" id="UP001607303"/>
    </source>
</evidence>
<feature type="domain" description="Ferritin-like diiron" evidence="7">
    <location>
        <begin position="215"/>
        <end position="364"/>
    </location>
</feature>
<keyword evidence="2 6" id="KW-0409">Iron storage</keyword>
<evidence type="ECO:0000256" key="4">
    <source>
        <dbReference type="ARBA" id="ARBA00023004"/>
    </source>
</evidence>
<dbReference type="FunFam" id="1.20.1260.10:FF:000002">
    <property type="entry name" value="Ferritin, mitochondrial"/>
    <property type="match status" value="1"/>
</dbReference>
<feature type="binding site" evidence="5">
    <location>
        <position position="61"/>
    </location>
    <ligand>
        <name>Fe cation</name>
        <dbReference type="ChEBI" id="CHEBI:24875"/>
        <label>1</label>
    </ligand>
</feature>
<dbReference type="GO" id="GO:0006879">
    <property type="term" value="P:intracellular iron ion homeostasis"/>
    <property type="evidence" value="ECO:0007669"/>
    <property type="project" value="UniProtKB-KW"/>
</dbReference>
<dbReference type="Proteomes" id="UP001607303">
    <property type="component" value="Unassembled WGS sequence"/>
</dbReference>
<dbReference type="CDD" id="cd01056">
    <property type="entry name" value="Euk_Ferritin"/>
    <property type="match status" value="2"/>
</dbReference>
<dbReference type="InterPro" id="IPR001519">
    <property type="entry name" value="Ferritin"/>
</dbReference>
<sequence>MSLVRQNFHKECEEGLNRQINMELYASYVYLSMAYYFDRSDVALPGLYKYFKKSSDDEREHAMKFLTYQNKRGGDVVFTAIEAPAKNDWLSAKSAMTEALKLEQKVNESLLELHAIAGKHSDANFMDYLETEFLQEQVDSIKEIADYVTNLELVGDGLGIYVFDKEMKDNFLNTNIKGNFVTTCIKENSKKVSPDDSAICIDKPLEWPTGKRAHFKFHEETEAAMNKQINAEFKAFYYYLSLAAYFGRVDVALPGCESYFMQMHQEEHEHALRFVDYVKMRGGQVILCPILPPVDPDWKCPLHAFKTALGLEIEISEQLVDVNTIAEKHGDLNASDFIITGFMENQMKSVNEMARFVTVLSGIGDQALARFVFDKDLLDNHVSSEFNVIKKKLRFKINEKVNG</sequence>
<dbReference type="GO" id="GO:0004322">
    <property type="term" value="F:ferroxidase activity"/>
    <property type="evidence" value="ECO:0007669"/>
    <property type="project" value="UniProtKB-EC"/>
</dbReference>
<feature type="binding site" evidence="5">
    <location>
        <position position="23"/>
    </location>
    <ligand>
        <name>Fe cation</name>
        <dbReference type="ChEBI" id="CHEBI:24875"/>
        <label>1</label>
    </ligand>
</feature>
<dbReference type="InterPro" id="IPR009040">
    <property type="entry name" value="Ferritin-like_diiron"/>
</dbReference>
<feature type="binding site" evidence="5">
    <location>
        <position position="137"/>
    </location>
    <ligand>
        <name>Fe cation</name>
        <dbReference type="ChEBI" id="CHEBI:24875"/>
        <label>1</label>
    </ligand>
</feature>
<reference evidence="8 9" key="1">
    <citation type="journal article" date="2024" name="Ann. Entomol. Soc. Am.">
        <title>Genomic analyses of the southern and eastern yellowjacket wasps (Hymenoptera: Vespidae) reveal evolutionary signatures of social life.</title>
        <authorList>
            <person name="Catto M.A."/>
            <person name="Caine P.B."/>
            <person name="Orr S.E."/>
            <person name="Hunt B.G."/>
            <person name="Goodisman M.A.D."/>
        </authorList>
    </citation>
    <scope>NUCLEOTIDE SEQUENCE [LARGE SCALE GENOMIC DNA]</scope>
    <source>
        <strain evidence="8">232</strain>
        <tissue evidence="8">Head and thorax</tissue>
    </source>
</reference>
<dbReference type="EC" id="1.16.3.1" evidence="6"/>
<keyword evidence="6" id="KW-0560">Oxidoreductase</keyword>
<evidence type="ECO:0000256" key="2">
    <source>
        <dbReference type="ARBA" id="ARBA00022434"/>
    </source>
</evidence>
<proteinExistence type="inferred from homology"/>
<feature type="binding site" evidence="5">
    <location>
        <position position="103"/>
    </location>
    <ligand>
        <name>Fe cation</name>
        <dbReference type="ChEBI" id="CHEBI:24875"/>
        <label>1</label>
    </ligand>
</feature>
<name>A0ABD2B8S6_VESMC</name>
<dbReference type="PANTHER" id="PTHR11431:SF75">
    <property type="entry name" value="FERRITIN"/>
    <property type="match status" value="1"/>
</dbReference>
<gene>
    <name evidence="8" type="ORF">V1477_016596</name>
</gene>
<dbReference type="GO" id="GO:0046872">
    <property type="term" value="F:metal ion binding"/>
    <property type="evidence" value="ECO:0007669"/>
    <property type="project" value="UniProtKB-KW"/>
</dbReference>
<comment type="catalytic activity">
    <reaction evidence="6">
        <text>4 Fe(2+) + O2 + 4 H(+) = 4 Fe(3+) + 2 H2O</text>
        <dbReference type="Rhea" id="RHEA:11148"/>
        <dbReference type="ChEBI" id="CHEBI:15377"/>
        <dbReference type="ChEBI" id="CHEBI:15378"/>
        <dbReference type="ChEBI" id="CHEBI:15379"/>
        <dbReference type="ChEBI" id="CHEBI:29033"/>
        <dbReference type="ChEBI" id="CHEBI:29034"/>
        <dbReference type="EC" id="1.16.3.1"/>
    </reaction>
</comment>
<dbReference type="InterPro" id="IPR008331">
    <property type="entry name" value="Ferritin_DPS_dom"/>
</dbReference>
<evidence type="ECO:0000256" key="6">
    <source>
        <dbReference type="RuleBase" id="RU361145"/>
    </source>
</evidence>
<keyword evidence="3 5" id="KW-0479">Metal-binding</keyword>
<dbReference type="PROSITE" id="PS50905">
    <property type="entry name" value="FERRITIN_LIKE"/>
    <property type="match status" value="2"/>
</dbReference>
<dbReference type="AlphaFoldDB" id="A0ABD2B8S6"/>
<dbReference type="InterPro" id="IPR009078">
    <property type="entry name" value="Ferritin-like_SF"/>
</dbReference>
<evidence type="ECO:0000256" key="3">
    <source>
        <dbReference type="ARBA" id="ARBA00022723"/>
    </source>
</evidence>
<evidence type="ECO:0000256" key="5">
    <source>
        <dbReference type="PIRSR" id="PIRSR601519-1"/>
    </source>
</evidence>
<evidence type="ECO:0000313" key="8">
    <source>
        <dbReference type="EMBL" id="KAL2729115.1"/>
    </source>
</evidence>
<dbReference type="Pfam" id="PF00210">
    <property type="entry name" value="Ferritin"/>
    <property type="match status" value="2"/>
</dbReference>
<dbReference type="PANTHER" id="PTHR11431">
    <property type="entry name" value="FERRITIN"/>
    <property type="match status" value="1"/>
</dbReference>
<dbReference type="EMBL" id="JAYRBN010000098">
    <property type="protein sequence ID" value="KAL2729115.1"/>
    <property type="molecule type" value="Genomic_DNA"/>
</dbReference>
<keyword evidence="4 5" id="KW-0408">Iron</keyword>
<comment type="caution">
    <text evidence="8">The sequence shown here is derived from an EMBL/GenBank/DDBJ whole genome shotgun (WGS) entry which is preliminary data.</text>
</comment>
<feature type="domain" description="Ferritin-like diiron" evidence="7">
    <location>
        <begin position="6"/>
        <end position="155"/>
    </location>
</feature>
<protein>
    <recommendedName>
        <fullName evidence="6">Ferritin</fullName>
        <ecNumber evidence="6">1.16.3.1</ecNumber>
    </recommendedName>
</protein>
<evidence type="ECO:0000256" key="1">
    <source>
        <dbReference type="ARBA" id="ARBA00007513"/>
    </source>
</evidence>
<accession>A0ABD2B8S6</accession>
<evidence type="ECO:0000259" key="7">
    <source>
        <dbReference type="PROSITE" id="PS50905"/>
    </source>
</evidence>
<dbReference type="SUPFAM" id="SSF47240">
    <property type="entry name" value="Ferritin-like"/>
    <property type="match status" value="2"/>
</dbReference>
<organism evidence="8 9">
    <name type="scientific">Vespula maculifrons</name>
    <name type="common">Eastern yellow jacket</name>
    <name type="synonym">Wasp</name>
    <dbReference type="NCBI Taxonomy" id="7453"/>
    <lineage>
        <taxon>Eukaryota</taxon>
        <taxon>Metazoa</taxon>
        <taxon>Ecdysozoa</taxon>
        <taxon>Arthropoda</taxon>
        <taxon>Hexapoda</taxon>
        <taxon>Insecta</taxon>
        <taxon>Pterygota</taxon>
        <taxon>Neoptera</taxon>
        <taxon>Endopterygota</taxon>
        <taxon>Hymenoptera</taxon>
        <taxon>Apocrita</taxon>
        <taxon>Aculeata</taxon>
        <taxon>Vespoidea</taxon>
        <taxon>Vespidae</taxon>
        <taxon>Vespinae</taxon>
        <taxon>Vespula</taxon>
    </lineage>
</organism>
<dbReference type="InterPro" id="IPR012347">
    <property type="entry name" value="Ferritin-like"/>
</dbReference>